<organism evidence="1 2">
    <name type="scientific">Allomesorhizobium camelthorni</name>
    <dbReference type="NCBI Taxonomy" id="475069"/>
    <lineage>
        <taxon>Bacteria</taxon>
        <taxon>Pseudomonadati</taxon>
        <taxon>Pseudomonadota</taxon>
        <taxon>Alphaproteobacteria</taxon>
        <taxon>Hyphomicrobiales</taxon>
        <taxon>Phyllobacteriaceae</taxon>
        <taxon>Allomesorhizobium</taxon>
    </lineage>
</organism>
<reference evidence="1 2" key="1">
    <citation type="submission" date="2020-02" db="EMBL/GenBank/DDBJ databases">
        <title>Genome sequence of strain CCNWXJ40-4.</title>
        <authorList>
            <person name="Gao J."/>
            <person name="Sun J."/>
        </authorList>
    </citation>
    <scope>NUCLEOTIDE SEQUENCE [LARGE SCALE GENOMIC DNA]</scope>
    <source>
        <strain evidence="1 2">CCNWXJ 40-4</strain>
    </source>
</reference>
<dbReference type="EMBL" id="JAAKZF010000308">
    <property type="protein sequence ID" value="NGO56289.1"/>
    <property type="molecule type" value="Genomic_DNA"/>
</dbReference>
<proteinExistence type="predicted"/>
<sequence length="81" mass="9095">CSAAFPIEVLHNPDSQFNIPGHQFAFFGQMSTNRESMKILILVMPNFNLAATIQQSLGFGRISSTSSYRSLDWPQDMIQQS</sequence>
<dbReference type="RefSeq" id="WP_165034595.1">
    <property type="nucleotide sequence ID" value="NZ_JAAKZF010000308.1"/>
</dbReference>
<dbReference type="Proteomes" id="UP001642900">
    <property type="component" value="Unassembled WGS sequence"/>
</dbReference>
<dbReference type="AlphaFoldDB" id="A0A6G4WNY4"/>
<accession>A0A6G4WNY4</accession>
<feature type="non-terminal residue" evidence="1">
    <location>
        <position position="1"/>
    </location>
</feature>
<name>A0A6G4WNY4_9HYPH</name>
<comment type="caution">
    <text evidence="1">The sequence shown here is derived from an EMBL/GenBank/DDBJ whole genome shotgun (WGS) entry which is preliminary data.</text>
</comment>
<evidence type="ECO:0000313" key="2">
    <source>
        <dbReference type="Proteomes" id="UP001642900"/>
    </source>
</evidence>
<evidence type="ECO:0000313" key="1">
    <source>
        <dbReference type="EMBL" id="NGO56289.1"/>
    </source>
</evidence>
<protein>
    <submittedName>
        <fullName evidence="1">Uncharacterized protein</fullName>
    </submittedName>
</protein>
<gene>
    <name evidence="1" type="ORF">G6N73_36055</name>
</gene>
<keyword evidence="2" id="KW-1185">Reference proteome</keyword>